<keyword evidence="4 6" id="KW-1133">Transmembrane helix</keyword>
<evidence type="ECO:0000256" key="5">
    <source>
        <dbReference type="ARBA" id="ARBA00023136"/>
    </source>
</evidence>
<accession>A0A2U8WJW4</accession>
<feature type="transmembrane region" description="Helical" evidence="6">
    <location>
        <begin position="80"/>
        <end position="102"/>
    </location>
</feature>
<comment type="similarity">
    <text evidence="2 6">Belongs to the band 7/mec-2 family. HflK subfamily.</text>
</comment>
<proteinExistence type="inferred from homology"/>
<dbReference type="PANTHER" id="PTHR43327">
    <property type="entry name" value="STOMATIN-LIKE PROTEIN 2, MITOCHONDRIAL"/>
    <property type="match status" value="1"/>
</dbReference>
<feature type="region of interest" description="Disordered" evidence="7">
    <location>
        <begin position="1"/>
        <end position="60"/>
    </location>
</feature>
<evidence type="ECO:0000256" key="3">
    <source>
        <dbReference type="ARBA" id="ARBA00022692"/>
    </source>
</evidence>
<dbReference type="Gene3D" id="3.30.479.30">
    <property type="entry name" value="Band 7 domain"/>
    <property type="match status" value="1"/>
</dbReference>
<feature type="compositionally biased region" description="Gly residues" evidence="7">
    <location>
        <begin position="8"/>
        <end position="54"/>
    </location>
</feature>
<evidence type="ECO:0000259" key="8">
    <source>
        <dbReference type="SMART" id="SM00244"/>
    </source>
</evidence>
<reference evidence="9 10" key="1">
    <citation type="submission" date="2018-05" db="EMBL/GenBank/DDBJ databases">
        <title>Complete Genome Sequence of Methylobacterium sp. 17Sr1-28.</title>
        <authorList>
            <person name="Srinivasan S."/>
        </authorList>
    </citation>
    <scope>NUCLEOTIDE SEQUENCE [LARGE SCALE GENOMIC DNA]</scope>
    <source>
        <strain evidence="9 10">17Sr1-28</strain>
    </source>
</reference>
<comment type="function">
    <text evidence="6">HflC and HflK could encode or regulate a protease.</text>
</comment>
<dbReference type="AlphaFoldDB" id="A0A2U8WJW4"/>
<dbReference type="CDD" id="cd03404">
    <property type="entry name" value="SPFH_HflK"/>
    <property type="match status" value="1"/>
</dbReference>
<keyword evidence="5 6" id="KW-0472">Membrane</keyword>
<keyword evidence="10" id="KW-1185">Reference proteome</keyword>
<dbReference type="GO" id="GO:0008233">
    <property type="term" value="F:peptidase activity"/>
    <property type="evidence" value="ECO:0007669"/>
    <property type="project" value="UniProtKB-KW"/>
</dbReference>
<name>A0A2U8WJW4_9HYPH</name>
<dbReference type="RefSeq" id="WP_109958050.1">
    <property type="nucleotide sequence ID" value="NZ_CP029553.1"/>
</dbReference>
<dbReference type="OrthoDB" id="9779595at2"/>
<dbReference type="EMBL" id="CP029553">
    <property type="protein sequence ID" value="AWN45690.1"/>
    <property type="molecule type" value="Genomic_DNA"/>
</dbReference>
<dbReference type="InterPro" id="IPR036013">
    <property type="entry name" value="Band_7/SPFH_dom_sf"/>
</dbReference>
<dbReference type="KEGG" id="mtea:DK419_04600"/>
<organism evidence="9 10">
    <name type="scientific">Methylobacterium terrae</name>
    <dbReference type="NCBI Taxonomy" id="2202827"/>
    <lineage>
        <taxon>Bacteria</taxon>
        <taxon>Pseudomonadati</taxon>
        <taxon>Pseudomonadota</taxon>
        <taxon>Alphaproteobacteria</taxon>
        <taxon>Hyphomicrobiales</taxon>
        <taxon>Methylobacteriaceae</taxon>
        <taxon>Methylobacterium</taxon>
    </lineage>
</organism>
<dbReference type="InterPro" id="IPR001107">
    <property type="entry name" value="Band_7"/>
</dbReference>
<feature type="domain" description="Band 7" evidence="8">
    <location>
        <begin position="99"/>
        <end position="278"/>
    </location>
</feature>
<evidence type="ECO:0000313" key="10">
    <source>
        <dbReference type="Proteomes" id="UP000245444"/>
    </source>
</evidence>
<protein>
    <recommendedName>
        <fullName evidence="6">Protein HflK</fullName>
    </recommendedName>
</protein>
<dbReference type="GO" id="GO:0006508">
    <property type="term" value="P:proteolysis"/>
    <property type="evidence" value="ECO:0007669"/>
    <property type="project" value="UniProtKB-KW"/>
</dbReference>
<dbReference type="GO" id="GO:0016020">
    <property type="term" value="C:membrane"/>
    <property type="evidence" value="ECO:0007669"/>
    <property type="project" value="UniProtKB-SubCell"/>
</dbReference>
<dbReference type="SMART" id="SM00244">
    <property type="entry name" value="PHB"/>
    <property type="match status" value="1"/>
</dbReference>
<dbReference type="InterPro" id="IPR010201">
    <property type="entry name" value="HflK"/>
</dbReference>
<evidence type="ECO:0000313" key="9">
    <source>
        <dbReference type="EMBL" id="AWN45690.1"/>
    </source>
</evidence>
<evidence type="ECO:0000256" key="7">
    <source>
        <dbReference type="SAM" id="MobiDB-lite"/>
    </source>
</evidence>
<comment type="subunit">
    <text evidence="6">HflC and HflK may interact to form a multimeric complex.</text>
</comment>
<dbReference type="PANTHER" id="PTHR43327:SF2">
    <property type="entry name" value="MODULATOR OF FTSH PROTEASE HFLK"/>
    <property type="match status" value="1"/>
</dbReference>
<evidence type="ECO:0000256" key="2">
    <source>
        <dbReference type="ARBA" id="ARBA00006971"/>
    </source>
</evidence>
<keyword evidence="9" id="KW-0378">Hydrolase</keyword>
<gene>
    <name evidence="9" type="primary">hflK</name>
    <name evidence="9" type="ORF">DK419_04600</name>
</gene>
<comment type="subcellular location">
    <subcellularLocation>
        <location evidence="1">Membrane</location>
        <topology evidence="1">Single-pass membrane protein</topology>
    </subcellularLocation>
</comment>
<dbReference type="SUPFAM" id="SSF117892">
    <property type="entry name" value="Band 7/SPFH domain"/>
    <property type="match status" value="1"/>
</dbReference>
<dbReference type="Pfam" id="PF01145">
    <property type="entry name" value="Band_7"/>
    <property type="match status" value="1"/>
</dbReference>
<dbReference type="Proteomes" id="UP000245444">
    <property type="component" value="Chromosome"/>
</dbReference>
<keyword evidence="9" id="KW-0645">Protease</keyword>
<keyword evidence="3 6" id="KW-0812">Transmembrane</keyword>
<evidence type="ECO:0000256" key="6">
    <source>
        <dbReference type="RuleBase" id="RU364113"/>
    </source>
</evidence>
<dbReference type="NCBIfam" id="TIGR01933">
    <property type="entry name" value="hflK"/>
    <property type="match status" value="1"/>
</dbReference>
<dbReference type="InterPro" id="IPR050710">
    <property type="entry name" value="Band7/mec-2_domain"/>
</dbReference>
<evidence type="ECO:0000256" key="4">
    <source>
        <dbReference type="ARBA" id="ARBA00022989"/>
    </source>
</evidence>
<sequence length="405" mass="42054">MPWSNQSGGSGGGGGNGGGPWGNRGGNGGGGPWGGGSGGGGGGPWGGGGSGGGNQPPDLEDLLRRSQDRLRNLMPGGGSVGAKGAVLAVLAVLVLWLMTGWYTVLPSQVGINTVFGRYTGQSGEGLRYNFPYPIGAVVKPNVGESRSIQVGYRSGVGAQRSRDVPEESLMLTGDDNIVDIDFDVQWRVNPAKAEDFVFNLQNPEGTIKSVAESAMREVVGRRQIQAILTTEQSSVAQEVQQIIQKALDSYGAGVLINVVQLQGVSPPAEVRQAFVDVNAAQQDAARSRNEAETYASRVVPEARGRSSQILQQAEAFKAQATAEATGQASRFREVYESYKVSPAVSRERMFLDTMEKVLGGVNKVIIDQGGAAGAGAAAAGVLPVLPLQEFANTGRPAASAQGSAR</sequence>
<evidence type="ECO:0000256" key="1">
    <source>
        <dbReference type="ARBA" id="ARBA00004167"/>
    </source>
</evidence>